<dbReference type="AlphaFoldDB" id="A0ABD0L5I3"/>
<proteinExistence type="predicted"/>
<protein>
    <submittedName>
        <fullName evidence="1">Uncharacterized protein</fullName>
    </submittedName>
</protein>
<accession>A0ABD0L5I3</accession>
<dbReference type="EMBL" id="JACVVK020000080">
    <property type="protein sequence ID" value="KAK7494849.1"/>
    <property type="molecule type" value="Genomic_DNA"/>
</dbReference>
<name>A0ABD0L5I3_9CAEN</name>
<reference evidence="1 2" key="1">
    <citation type="journal article" date="2023" name="Sci. Data">
        <title>Genome assembly of the Korean intertidal mud-creeper Batillaria attramentaria.</title>
        <authorList>
            <person name="Patra A.K."/>
            <person name="Ho P.T."/>
            <person name="Jun S."/>
            <person name="Lee S.J."/>
            <person name="Kim Y."/>
            <person name="Won Y.J."/>
        </authorList>
    </citation>
    <scope>NUCLEOTIDE SEQUENCE [LARGE SCALE GENOMIC DNA]</scope>
    <source>
        <strain evidence="1">Wonlab-2016</strain>
    </source>
</reference>
<feature type="non-terminal residue" evidence="1">
    <location>
        <position position="1"/>
    </location>
</feature>
<keyword evidence="2" id="KW-1185">Reference proteome</keyword>
<sequence length="93" mass="11133">KAVLRTQHWKLKIPNSGRDTNRKSRKPYIQSRFPIPNNVTLRYELSRSRRLHLRDSLTKPVVENRVRVRFDNSRFAPSNVFSWEDMRKGDCHA</sequence>
<evidence type="ECO:0000313" key="1">
    <source>
        <dbReference type="EMBL" id="KAK7494849.1"/>
    </source>
</evidence>
<organism evidence="1 2">
    <name type="scientific">Batillaria attramentaria</name>
    <dbReference type="NCBI Taxonomy" id="370345"/>
    <lineage>
        <taxon>Eukaryota</taxon>
        <taxon>Metazoa</taxon>
        <taxon>Spiralia</taxon>
        <taxon>Lophotrochozoa</taxon>
        <taxon>Mollusca</taxon>
        <taxon>Gastropoda</taxon>
        <taxon>Caenogastropoda</taxon>
        <taxon>Sorbeoconcha</taxon>
        <taxon>Cerithioidea</taxon>
        <taxon>Batillariidae</taxon>
        <taxon>Batillaria</taxon>
    </lineage>
</organism>
<evidence type="ECO:0000313" key="2">
    <source>
        <dbReference type="Proteomes" id="UP001519460"/>
    </source>
</evidence>
<comment type="caution">
    <text evidence="1">The sequence shown here is derived from an EMBL/GenBank/DDBJ whole genome shotgun (WGS) entry which is preliminary data.</text>
</comment>
<dbReference type="Proteomes" id="UP001519460">
    <property type="component" value="Unassembled WGS sequence"/>
</dbReference>
<gene>
    <name evidence="1" type="ORF">BaRGS_00013976</name>
</gene>